<proteinExistence type="predicted"/>
<dbReference type="EMBL" id="JBEDUW010000005">
    <property type="protein sequence ID" value="KAK9927878.1"/>
    <property type="molecule type" value="Genomic_DNA"/>
</dbReference>
<comment type="caution">
    <text evidence="1">The sequence shown here is derived from an EMBL/GenBank/DDBJ whole genome shotgun (WGS) entry which is preliminary data.</text>
</comment>
<dbReference type="Proteomes" id="UP001457282">
    <property type="component" value="Unassembled WGS sequence"/>
</dbReference>
<evidence type="ECO:0000313" key="1">
    <source>
        <dbReference type="EMBL" id="KAK9927878.1"/>
    </source>
</evidence>
<organism evidence="1 2">
    <name type="scientific">Rubus argutus</name>
    <name type="common">Southern blackberry</name>
    <dbReference type="NCBI Taxonomy" id="59490"/>
    <lineage>
        <taxon>Eukaryota</taxon>
        <taxon>Viridiplantae</taxon>
        <taxon>Streptophyta</taxon>
        <taxon>Embryophyta</taxon>
        <taxon>Tracheophyta</taxon>
        <taxon>Spermatophyta</taxon>
        <taxon>Magnoliopsida</taxon>
        <taxon>eudicotyledons</taxon>
        <taxon>Gunneridae</taxon>
        <taxon>Pentapetalae</taxon>
        <taxon>rosids</taxon>
        <taxon>fabids</taxon>
        <taxon>Rosales</taxon>
        <taxon>Rosaceae</taxon>
        <taxon>Rosoideae</taxon>
        <taxon>Rosoideae incertae sedis</taxon>
        <taxon>Rubus</taxon>
    </lineage>
</organism>
<sequence length="176" mass="19899">MEKSNSRERLRPPAIDKEPRALKEHSLSLPLLKTLTLIHTLRTWLPHSSCRRLRLLLTAMSSSFSSLFARSSASSRNLLGCEFGSRIYFPTAFNTRNGKPIIPIVNERTLPKFLESARLEKSLTELVPGSNCSLALQILLFPRKLLGTWIGPCKDQHKRFADGEVYVHLGESVIEM</sequence>
<protein>
    <submittedName>
        <fullName evidence="1">Uncharacterized protein</fullName>
    </submittedName>
</protein>
<reference evidence="1 2" key="1">
    <citation type="journal article" date="2023" name="G3 (Bethesda)">
        <title>A chromosome-length genome assembly and annotation of blackberry (Rubus argutus, cv. 'Hillquist').</title>
        <authorList>
            <person name="Bruna T."/>
            <person name="Aryal R."/>
            <person name="Dudchenko O."/>
            <person name="Sargent D.J."/>
            <person name="Mead D."/>
            <person name="Buti M."/>
            <person name="Cavallini A."/>
            <person name="Hytonen T."/>
            <person name="Andres J."/>
            <person name="Pham M."/>
            <person name="Weisz D."/>
            <person name="Mascagni F."/>
            <person name="Usai G."/>
            <person name="Natali L."/>
            <person name="Bassil N."/>
            <person name="Fernandez G.E."/>
            <person name="Lomsadze A."/>
            <person name="Armour M."/>
            <person name="Olukolu B."/>
            <person name="Poorten T."/>
            <person name="Britton C."/>
            <person name="Davik J."/>
            <person name="Ashrafi H."/>
            <person name="Aiden E.L."/>
            <person name="Borodovsky M."/>
            <person name="Worthington M."/>
        </authorList>
    </citation>
    <scope>NUCLEOTIDE SEQUENCE [LARGE SCALE GENOMIC DNA]</scope>
    <source>
        <strain evidence="1">PI 553951</strain>
    </source>
</reference>
<keyword evidence="2" id="KW-1185">Reference proteome</keyword>
<gene>
    <name evidence="1" type="ORF">M0R45_025044</name>
</gene>
<accession>A0AAW1WT75</accession>
<dbReference type="AlphaFoldDB" id="A0AAW1WT75"/>
<evidence type="ECO:0000313" key="2">
    <source>
        <dbReference type="Proteomes" id="UP001457282"/>
    </source>
</evidence>
<name>A0AAW1WT75_RUBAR</name>